<protein>
    <submittedName>
        <fullName evidence="1">Uncharacterized protein</fullName>
    </submittedName>
</protein>
<proteinExistence type="predicted"/>
<accession>A0A2U3PR50</accession>
<dbReference type="AlphaFoldDB" id="A0A2U3PR50"/>
<dbReference type="Proteomes" id="UP000246085">
    <property type="component" value="Chromosome BRAD3257"/>
</dbReference>
<evidence type="ECO:0000313" key="1">
    <source>
        <dbReference type="EMBL" id="SPP91612.1"/>
    </source>
</evidence>
<sequence>MARANALHAVSIVLHEQDFPARLAVIGRTSHVPSLGRGAAFAEKRCSMQSTRKLLFNIRSSTEDEINGTVKWDV</sequence>
<gene>
    <name evidence="1" type="ORF">BRAD3257_0446</name>
</gene>
<reference evidence="1 2" key="1">
    <citation type="submission" date="2018-03" db="EMBL/GenBank/DDBJ databases">
        <authorList>
            <person name="Gully D."/>
        </authorList>
    </citation>
    <scope>NUCLEOTIDE SEQUENCE [LARGE SCALE GENOMIC DNA]</scope>
    <source>
        <strain evidence="1">ORS3257</strain>
    </source>
</reference>
<evidence type="ECO:0000313" key="2">
    <source>
        <dbReference type="Proteomes" id="UP000246085"/>
    </source>
</evidence>
<name>A0A2U3PR50_9BRAD</name>
<dbReference type="EMBL" id="LS398110">
    <property type="protein sequence ID" value="SPP91612.1"/>
    <property type="molecule type" value="Genomic_DNA"/>
</dbReference>
<organism evidence="1 2">
    <name type="scientific">Bradyrhizobium vignae</name>
    <dbReference type="NCBI Taxonomy" id="1549949"/>
    <lineage>
        <taxon>Bacteria</taxon>
        <taxon>Pseudomonadati</taxon>
        <taxon>Pseudomonadota</taxon>
        <taxon>Alphaproteobacteria</taxon>
        <taxon>Hyphomicrobiales</taxon>
        <taxon>Nitrobacteraceae</taxon>
        <taxon>Bradyrhizobium</taxon>
    </lineage>
</organism>
<dbReference type="KEGG" id="bvz:BRAD3257_0446"/>